<proteinExistence type="predicted"/>
<dbReference type="Proteomes" id="UP000663838">
    <property type="component" value="Unassembled WGS sequence"/>
</dbReference>
<evidence type="ECO:0000313" key="2">
    <source>
        <dbReference type="Proteomes" id="UP000663838"/>
    </source>
</evidence>
<dbReference type="EMBL" id="CAJOBS010018777">
    <property type="protein sequence ID" value="CAF4965014.1"/>
    <property type="molecule type" value="Genomic_DNA"/>
</dbReference>
<organism evidence="1 2">
    <name type="scientific">Rotaria socialis</name>
    <dbReference type="NCBI Taxonomy" id="392032"/>
    <lineage>
        <taxon>Eukaryota</taxon>
        <taxon>Metazoa</taxon>
        <taxon>Spiralia</taxon>
        <taxon>Gnathifera</taxon>
        <taxon>Rotifera</taxon>
        <taxon>Eurotatoria</taxon>
        <taxon>Bdelloidea</taxon>
        <taxon>Philodinida</taxon>
        <taxon>Philodinidae</taxon>
        <taxon>Rotaria</taxon>
    </lineage>
</organism>
<gene>
    <name evidence="1" type="ORF">TOA249_LOCUS34369</name>
</gene>
<comment type="caution">
    <text evidence="1">The sequence shown here is derived from an EMBL/GenBank/DDBJ whole genome shotgun (WGS) entry which is preliminary data.</text>
</comment>
<name>A0A821YTU5_9BILA</name>
<protein>
    <submittedName>
        <fullName evidence="1">Uncharacterized protein</fullName>
    </submittedName>
</protein>
<feature type="non-terminal residue" evidence="1">
    <location>
        <position position="52"/>
    </location>
</feature>
<dbReference type="AlphaFoldDB" id="A0A821YTU5"/>
<sequence>MFHDVVSHAEKFRISYNLQTEEFRNLNGDLQTYLGDLKTIDDGNRQLQESIE</sequence>
<reference evidence="1" key="1">
    <citation type="submission" date="2021-02" db="EMBL/GenBank/DDBJ databases">
        <authorList>
            <person name="Nowell W R."/>
        </authorList>
    </citation>
    <scope>NUCLEOTIDE SEQUENCE</scope>
</reference>
<accession>A0A821YTU5</accession>
<evidence type="ECO:0000313" key="1">
    <source>
        <dbReference type="EMBL" id="CAF4965014.1"/>
    </source>
</evidence>